<evidence type="ECO:0000313" key="3">
    <source>
        <dbReference type="Proteomes" id="UP001196338"/>
    </source>
</evidence>
<feature type="domain" description="Peptidoglycan binding-like" evidence="1">
    <location>
        <begin position="2"/>
        <end position="32"/>
    </location>
</feature>
<comment type="caution">
    <text evidence="2">The sequence shown here is derived from an EMBL/GenBank/DDBJ whole genome shotgun (WGS) entry which is preliminary data.</text>
</comment>
<protein>
    <submittedName>
        <fullName evidence="2">Peptidoglycan-binding protein</fullName>
    </submittedName>
</protein>
<dbReference type="RefSeq" id="WP_213420980.1">
    <property type="nucleotide sequence ID" value="NZ_JAHBND010000465.1"/>
</dbReference>
<reference evidence="2" key="1">
    <citation type="submission" date="2021-05" db="EMBL/GenBank/DDBJ databases">
        <authorList>
            <person name="Stine C."/>
        </authorList>
    </citation>
    <scope>NUCLEOTIDE SEQUENCE</scope>
    <source>
        <strain evidence="2">TDS0091212</strain>
    </source>
</reference>
<evidence type="ECO:0000313" key="2">
    <source>
        <dbReference type="EMBL" id="MBS7674230.1"/>
    </source>
</evidence>
<dbReference type="SUPFAM" id="SSF47090">
    <property type="entry name" value="PGBD-like"/>
    <property type="match status" value="1"/>
</dbReference>
<organism evidence="2 3">
    <name type="scientific">Vibrio cholerae</name>
    <dbReference type="NCBI Taxonomy" id="666"/>
    <lineage>
        <taxon>Bacteria</taxon>
        <taxon>Pseudomonadati</taxon>
        <taxon>Pseudomonadota</taxon>
        <taxon>Gammaproteobacteria</taxon>
        <taxon>Vibrionales</taxon>
        <taxon>Vibrionaceae</taxon>
        <taxon>Vibrio</taxon>
    </lineage>
</organism>
<dbReference type="AlphaFoldDB" id="A0AAW4KWC7"/>
<reference evidence="2" key="2">
    <citation type="submission" date="2023-08" db="EMBL/GenBank/DDBJ databases">
        <title>Vibrio cholerae Outbreaks in Tanzania Exemplify Founder Flush: Simultaneous Increases in Population Size and Genetic Diversity.</title>
        <authorList>
            <person name="Debes A.K."/>
            <person name="Mohammed A."/>
            <person name="Maseke I."/>
            <person name="Almeida M."/>
            <person name="Li S."/>
            <person name="Matimba H."/>
            <person name="Joachim A."/>
            <person name="Mizinduko M."/>
            <person name="Nyanga S."/>
            <person name="Kelly M."/>
            <person name="Kachwamba Y."/>
            <person name="Schaffer A.M."/>
            <person name="Nyanga A.S."/>
            <person name="Mghamba J."/>
            <person name="Mosha F.S."/>
            <person name="Sack D.A."/>
            <person name="Stine O.C."/>
        </authorList>
    </citation>
    <scope>NUCLEOTIDE SEQUENCE</scope>
    <source>
        <strain evidence="2">TDS0091212</strain>
    </source>
</reference>
<name>A0AAW4KWC7_VIBCL</name>
<dbReference type="Pfam" id="PF01471">
    <property type="entry name" value="PG_binding_1"/>
    <property type="match status" value="1"/>
</dbReference>
<sequence>MGANTRKAIRAAQQALGWPADGYPTVKLLESLQGQ</sequence>
<gene>
    <name evidence="2" type="ORF">KIN13_12420</name>
</gene>
<dbReference type="Proteomes" id="UP001196338">
    <property type="component" value="Unassembled WGS sequence"/>
</dbReference>
<accession>A0AAW4KWC7</accession>
<dbReference type="EMBL" id="JAHBND010000465">
    <property type="protein sequence ID" value="MBS7674230.1"/>
    <property type="molecule type" value="Genomic_DNA"/>
</dbReference>
<proteinExistence type="predicted"/>
<evidence type="ECO:0000259" key="1">
    <source>
        <dbReference type="Pfam" id="PF01471"/>
    </source>
</evidence>
<dbReference type="InterPro" id="IPR002477">
    <property type="entry name" value="Peptidoglycan-bd-like"/>
</dbReference>
<dbReference type="InterPro" id="IPR036365">
    <property type="entry name" value="PGBD-like_sf"/>
</dbReference>